<feature type="compositionally biased region" description="Polar residues" evidence="2">
    <location>
        <begin position="72"/>
        <end position="83"/>
    </location>
</feature>
<sequence length="296" mass="31952">MSYHDPNQQYYQGGHPQQGQCQYGQQQQYQQGYPQQQQHGHAQQQQYGQPQPPPQQQTGQPSHGSGAWHASDNGSFNGGSYQISHRDTNSVLTVTLNNGGSVKSRQGAMIEMAGTIVLQGKSKFSMKKMFTGGSMYESVYSGTGELTLAPPLLGDIATLKLDGRSTWKIGKDAFLAATTDVHKEAKSQGIGKALFSGEDLFVYNVSGQGLMWVMSFGAITRREIAAGQTHIVDNGHLVAWNCDYKIEKAGGGMFTSLKTGEGAVCRFVGPGTVYIQTRNLEDFAQVIVETAGVSSG</sequence>
<dbReference type="Proteomes" id="UP001345013">
    <property type="component" value="Unassembled WGS sequence"/>
</dbReference>
<keyword evidence="4" id="KW-1185">Reference proteome</keyword>
<dbReference type="InterPro" id="IPR002838">
    <property type="entry name" value="AIM24"/>
</dbReference>
<dbReference type="NCBIfam" id="TIGR00266">
    <property type="entry name" value="TIGR00266 family protein"/>
    <property type="match status" value="1"/>
</dbReference>
<dbReference type="PANTHER" id="PTHR43657:SF1">
    <property type="entry name" value="ALTERED INHERITANCE OF MITOCHONDRIA PROTEIN 24, MITOCHONDRIAL"/>
    <property type="match status" value="1"/>
</dbReference>
<dbReference type="InterPro" id="IPR036983">
    <property type="entry name" value="AIM24_sf"/>
</dbReference>
<dbReference type="SUPFAM" id="SSF81995">
    <property type="entry name" value="beta-sandwich domain of Sec23/24"/>
    <property type="match status" value="1"/>
</dbReference>
<dbReference type="EMBL" id="JAVRRG010000150">
    <property type="protein sequence ID" value="KAK5080422.1"/>
    <property type="molecule type" value="Genomic_DNA"/>
</dbReference>
<comment type="similarity">
    <text evidence="1">Belongs to the AIM24 family.</text>
</comment>
<reference evidence="3 4" key="1">
    <citation type="submission" date="2023-08" db="EMBL/GenBank/DDBJ databases">
        <title>Black Yeasts Isolated from many extreme environments.</title>
        <authorList>
            <person name="Coleine C."/>
            <person name="Stajich J.E."/>
            <person name="Selbmann L."/>
        </authorList>
    </citation>
    <scope>NUCLEOTIDE SEQUENCE [LARGE SCALE GENOMIC DNA]</scope>
    <source>
        <strain evidence="3 4">CCFEE 5885</strain>
    </source>
</reference>
<evidence type="ECO:0000313" key="4">
    <source>
        <dbReference type="Proteomes" id="UP001345013"/>
    </source>
</evidence>
<comment type="subcellular location">
    <subcellularLocation>
        <location evidence="1">Mitochondrion</location>
    </subcellularLocation>
</comment>
<feature type="region of interest" description="Disordered" evidence="2">
    <location>
        <begin position="1"/>
        <end position="83"/>
    </location>
</feature>
<evidence type="ECO:0000313" key="3">
    <source>
        <dbReference type="EMBL" id="KAK5080422.1"/>
    </source>
</evidence>
<protein>
    <recommendedName>
        <fullName evidence="1">Altered inheritance of mitochondria protein 24, mitochondrial</fullName>
    </recommendedName>
</protein>
<accession>A0ABR0JZP9</accession>
<proteinExistence type="inferred from homology"/>
<feature type="compositionally biased region" description="Low complexity" evidence="2">
    <location>
        <begin position="8"/>
        <end position="49"/>
    </location>
</feature>
<name>A0ABR0JZP9_9EURO</name>
<evidence type="ECO:0000256" key="2">
    <source>
        <dbReference type="SAM" id="MobiDB-lite"/>
    </source>
</evidence>
<dbReference type="Gene3D" id="3.60.160.10">
    <property type="entry name" value="Mitochondrial biogenesis AIM24"/>
    <property type="match status" value="1"/>
</dbReference>
<gene>
    <name evidence="3" type="ORF">LTR24_008516</name>
</gene>
<evidence type="ECO:0000256" key="1">
    <source>
        <dbReference type="RuleBase" id="RU363045"/>
    </source>
</evidence>
<organism evidence="3 4">
    <name type="scientific">Lithohypha guttulata</name>
    <dbReference type="NCBI Taxonomy" id="1690604"/>
    <lineage>
        <taxon>Eukaryota</taxon>
        <taxon>Fungi</taxon>
        <taxon>Dikarya</taxon>
        <taxon>Ascomycota</taxon>
        <taxon>Pezizomycotina</taxon>
        <taxon>Eurotiomycetes</taxon>
        <taxon>Chaetothyriomycetidae</taxon>
        <taxon>Chaetothyriales</taxon>
        <taxon>Trichomeriaceae</taxon>
        <taxon>Lithohypha</taxon>
    </lineage>
</organism>
<dbReference type="PANTHER" id="PTHR43657">
    <property type="entry name" value="TRYPTOPHAN RNA-BINDING ATTENUATOR PROTEIN-LIKE PROTEIN"/>
    <property type="match status" value="1"/>
</dbReference>
<comment type="caution">
    <text evidence="3">The sequence shown here is derived from an EMBL/GenBank/DDBJ whole genome shotgun (WGS) entry which is preliminary data.</text>
</comment>
<dbReference type="Pfam" id="PF01987">
    <property type="entry name" value="AIM24"/>
    <property type="match status" value="1"/>
</dbReference>
<dbReference type="SUPFAM" id="SSF51219">
    <property type="entry name" value="TRAP-like"/>
    <property type="match status" value="1"/>
</dbReference>
<dbReference type="InterPro" id="IPR016031">
    <property type="entry name" value="Trp_RNA-bd_attenuator-like_dom"/>
</dbReference>
<keyword evidence="1" id="KW-0496">Mitochondrion</keyword>